<dbReference type="AlphaFoldDB" id="A0A166F8X4"/>
<dbReference type="Gramene" id="KZN07486">
    <property type="protein sequence ID" value="KZN07486"/>
    <property type="gene ID" value="DCAR_008323"/>
</dbReference>
<dbReference type="Proteomes" id="UP000077755">
    <property type="component" value="Chromosome 2"/>
</dbReference>
<dbReference type="EMBL" id="CP093344">
    <property type="protein sequence ID" value="WOG90165.1"/>
    <property type="molecule type" value="Genomic_DNA"/>
</dbReference>
<dbReference type="EMBL" id="LNRQ01000002">
    <property type="protein sequence ID" value="KZN07486.1"/>
    <property type="molecule type" value="Genomic_DNA"/>
</dbReference>
<accession>A0A166F8X4</accession>
<evidence type="ECO:0000313" key="3">
    <source>
        <dbReference type="Proteomes" id="UP000077755"/>
    </source>
</evidence>
<sequence length="95" mass="10713">MRDFRKNLDDMKSAYERCLNNFEVVLALYPGNAELAKLRDENRKFFQLFEETNPLSKMMLGGTRKVRGNAVEEQGDDCSFAPSFSLGLCLDGAPA</sequence>
<proteinExistence type="predicted"/>
<reference evidence="2" key="2">
    <citation type="submission" date="2022-03" db="EMBL/GenBank/DDBJ databases">
        <title>Draft title - Genomic analysis of global carrot germplasm unveils the trajectory of domestication and the origin of high carotenoid orange carrot.</title>
        <authorList>
            <person name="Iorizzo M."/>
            <person name="Ellison S."/>
            <person name="Senalik D."/>
            <person name="Macko-Podgorni A."/>
            <person name="Grzebelus D."/>
            <person name="Bostan H."/>
            <person name="Rolling W."/>
            <person name="Curaba J."/>
            <person name="Simon P."/>
        </authorList>
    </citation>
    <scope>NUCLEOTIDE SEQUENCE</scope>
    <source>
        <tissue evidence="2">Leaf</tissue>
    </source>
</reference>
<organism evidence="1">
    <name type="scientific">Daucus carota subsp. sativus</name>
    <name type="common">Carrot</name>
    <dbReference type="NCBI Taxonomy" id="79200"/>
    <lineage>
        <taxon>Eukaryota</taxon>
        <taxon>Viridiplantae</taxon>
        <taxon>Streptophyta</taxon>
        <taxon>Embryophyta</taxon>
        <taxon>Tracheophyta</taxon>
        <taxon>Spermatophyta</taxon>
        <taxon>Magnoliopsida</taxon>
        <taxon>eudicotyledons</taxon>
        <taxon>Gunneridae</taxon>
        <taxon>Pentapetalae</taxon>
        <taxon>asterids</taxon>
        <taxon>campanulids</taxon>
        <taxon>Apiales</taxon>
        <taxon>Apiaceae</taxon>
        <taxon>Apioideae</taxon>
        <taxon>Scandiceae</taxon>
        <taxon>Daucinae</taxon>
        <taxon>Daucus</taxon>
        <taxon>Daucus sect. Daucus</taxon>
    </lineage>
</organism>
<evidence type="ECO:0000313" key="2">
    <source>
        <dbReference type="EMBL" id="WOG90165.1"/>
    </source>
</evidence>
<gene>
    <name evidence="1" type="ORF">DCAR_008323</name>
    <name evidence="2" type="ORF">DCAR_0209408</name>
</gene>
<protein>
    <submittedName>
        <fullName evidence="1">Uncharacterized protein</fullName>
    </submittedName>
</protein>
<reference evidence="1" key="1">
    <citation type="journal article" date="2016" name="Nat. Genet.">
        <title>A high-quality carrot genome assembly provides new insights into carotenoid accumulation and asterid genome evolution.</title>
        <authorList>
            <person name="Iorizzo M."/>
            <person name="Ellison S."/>
            <person name="Senalik D."/>
            <person name="Zeng P."/>
            <person name="Satapoomin P."/>
            <person name="Huang J."/>
            <person name="Bowman M."/>
            <person name="Iovene M."/>
            <person name="Sanseverino W."/>
            <person name="Cavagnaro P."/>
            <person name="Yildiz M."/>
            <person name="Macko-Podgorni A."/>
            <person name="Moranska E."/>
            <person name="Grzebelus E."/>
            <person name="Grzebelus D."/>
            <person name="Ashrafi H."/>
            <person name="Zheng Z."/>
            <person name="Cheng S."/>
            <person name="Spooner D."/>
            <person name="Van Deynze A."/>
            <person name="Simon P."/>
        </authorList>
    </citation>
    <scope>NUCLEOTIDE SEQUENCE [LARGE SCALE GENOMIC DNA]</scope>
    <source>
        <tissue evidence="1">Leaf</tissue>
    </source>
</reference>
<evidence type="ECO:0000313" key="1">
    <source>
        <dbReference type="EMBL" id="KZN07486.1"/>
    </source>
</evidence>
<name>A0A166F8X4_DAUCS</name>
<keyword evidence="3" id="KW-1185">Reference proteome</keyword>